<evidence type="ECO:0000313" key="3">
    <source>
        <dbReference type="Proteomes" id="UP000195975"/>
    </source>
</evidence>
<sequence length="66" mass="7742">MDTKKRLHIIRNYDTFTFAVLNITIKYKCIFEKKSCSELTLTLVLNDYRLNQTATLLMGEPSQLEL</sequence>
<dbReference type="EMBL" id="NFIJ01000038">
    <property type="protein sequence ID" value="OUO00955.1"/>
    <property type="molecule type" value="Genomic_DNA"/>
</dbReference>
<evidence type="ECO:0000313" key="2">
    <source>
        <dbReference type="EMBL" id="OUO00955.1"/>
    </source>
</evidence>
<comment type="caution">
    <text evidence="1">The sequence shown here is derived from an EMBL/GenBank/DDBJ whole genome shotgun (WGS) entry which is preliminary data.</text>
</comment>
<proteinExistence type="predicted"/>
<evidence type="ECO:0000313" key="1">
    <source>
        <dbReference type="EMBL" id="OUO00941.1"/>
    </source>
</evidence>
<reference evidence="3" key="1">
    <citation type="submission" date="2017-04" db="EMBL/GenBank/DDBJ databases">
        <title>Function of individual gut microbiota members based on whole genome sequencing of pure cultures obtained from chicken caecum.</title>
        <authorList>
            <person name="Medvecky M."/>
            <person name="Cejkova D."/>
            <person name="Polansky O."/>
            <person name="Karasova D."/>
            <person name="Kubasova T."/>
            <person name="Cizek A."/>
            <person name="Rychlik I."/>
        </authorList>
    </citation>
    <scope>NUCLEOTIDE SEQUENCE [LARGE SCALE GENOMIC DNA]</scope>
    <source>
        <strain evidence="3">An42</strain>
    </source>
</reference>
<name>A0A9Q5SP05_9BACT</name>
<dbReference type="Proteomes" id="UP000195975">
    <property type="component" value="Unassembled WGS sequence"/>
</dbReference>
<gene>
    <name evidence="2" type="ORF">B5F96_17975</name>
    <name evidence="1" type="ORF">B5F96_18005</name>
</gene>
<reference evidence="1" key="2">
    <citation type="journal article" date="2018" name="BMC Genomics">
        <title>Whole genome sequencing and function prediction of 133 gut anaerobes isolated from chicken caecum in pure cultures.</title>
        <authorList>
            <person name="Medvecky M."/>
            <person name="Cejkova D."/>
            <person name="Polansky O."/>
            <person name="Karasova D."/>
            <person name="Kubasova T."/>
            <person name="Cizek A."/>
            <person name="Rychlik I."/>
        </authorList>
    </citation>
    <scope>NUCLEOTIDE SEQUENCE</scope>
    <source>
        <strain evidence="1">An42</strain>
    </source>
</reference>
<dbReference type="EMBL" id="NFIJ01000040">
    <property type="protein sequence ID" value="OUO00941.1"/>
    <property type="molecule type" value="Genomic_DNA"/>
</dbReference>
<protein>
    <submittedName>
        <fullName evidence="1">Uncharacterized protein</fullName>
    </submittedName>
</protein>
<accession>A0A9Q5SP05</accession>
<organism evidence="1 3">
    <name type="scientific">Parabacteroides johnsonii</name>
    <dbReference type="NCBI Taxonomy" id="387661"/>
    <lineage>
        <taxon>Bacteria</taxon>
        <taxon>Pseudomonadati</taxon>
        <taxon>Bacteroidota</taxon>
        <taxon>Bacteroidia</taxon>
        <taxon>Bacteroidales</taxon>
        <taxon>Tannerellaceae</taxon>
        <taxon>Parabacteroides</taxon>
    </lineage>
</organism>
<dbReference type="AlphaFoldDB" id="A0A9Q5SP05"/>